<evidence type="ECO:0000256" key="1">
    <source>
        <dbReference type="SAM" id="MobiDB-lite"/>
    </source>
</evidence>
<accession>A0A7G2C7F1</accession>
<dbReference type="EMBL" id="LR877147">
    <property type="protein sequence ID" value="CAD2214737.1"/>
    <property type="molecule type" value="Genomic_DNA"/>
</dbReference>
<sequence length="160" mass="16827">MASTVPKATFRIPVFPGRRGGDRHAGEGCSGAKLHLGDVCPKVDVDSVGVDPSSSVLESGVRHRSQDVPKMGGDGQVFQVDAAAVRLEGDGSHQCESIPGLTSKDSPLDATDCFVPKVNVVYSGSGRRLGQAQDPGCLVSNRRYRGRPDHHPPLATTRVG</sequence>
<reference evidence="2 3" key="1">
    <citation type="submission" date="2020-08" db="EMBL/GenBank/DDBJ databases">
        <authorList>
            <person name="Newling K."/>
            <person name="Davey J."/>
            <person name="Forrester S."/>
        </authorList>
    </citation>
    <scope>NUCLEOTIDE SEQUENCE [LARGE SCALE GENOMIC DNA]</scope>
    <source>
        <strain evidence="3">Crithidia deanei Carvalho (ATCC PRA-265)</strain>
    </source>
</reference>
<evidence type="ECO:0000313" key="2">
    <source>
        <dbReference type="EMBL" id="CAD2214737.1"/>
    </source>
</evidence>
<organism evidence="2 3">
    <name type="scientific">Angomonas deanei</name>
    <dbReference type="NCBI Taxonomy" id="59799"/>
    <lineage>
        <taxon>Eukaryota</taxon>
        <taxon>Discoba</taxon>
        <taxon>Euglenozoa</taxon>
        <taxon>Kinetoplastea</taxon>
        <taxon>Metakinetoplastina</taxon>
        <taxon>Trypanosomatida</taxon>
        <taxon>Trypanosomatidae</taxon>
        <taxon>Strigomonadinae</taxon>
        <taxon>Angomonas</taxon>
    </lineage>
</organism>
<dbReference type="Proteomes" id="UP000515908">
    <property type="component" value="Chromosome 03"/>
</dbReference>
<feature type="region of interest" description="Disordered" evidence="1">
    <location>
        <begin position="51"/>
        <end position="74"/>
    </location>
</feature>
<evidence type="ECO:0000313" key="3">
    <source>
        <dbReference type="Proteomes" id="UP000515908"/>
    </source>
</evidence>
<name>A0A7G2C7F1_9TRYP</name>
<proteinExistence type="predicted"/>
<keyword evidence="3" id="KW-1185">Reference proteome</keyword>
<dbReference type="VEuPathDB" id="TriTrypDB:ADEAN_000218800"/>
<gene>
    <name evidence="2" type="ORF">ADEAN_000218800</name>
</gene>
<dbReference type="AlphaFoldDB" id="A0A7G2C7F1"/>
<protein>
    <submittedName>
        <fullName evidence="2">Uncharacterized protein</fullName>
    </submittedName>
</protein>